<name>A0ABR8S7Y6_9BURK</name>
<dbReference type="PANTHER" id="PTHR37481">
    <property type="entry name" value="LIPOPOLYSACCHARIDE EXPORT SYSTEM PROTEIN LPTC"/>
    <property type="match status" value="1"/>
</dbReference>
<dbReference type="NCBIfam" id="TIGR04409">
    <property type="entry name" value="LptC_YrbK"/>
    <property type="match status" value="1"/>
</dbReference>
<reference evidence="7 8" key="1">
    <citation type="submission" date="2020-08" db="EMBL/GenBank/DDBJ databases">
        <title>A Genomic Blueprint of the Chicken Gut Microbiome.</title>
        <authorList>
            <person name="Gilroy R."/>
            <person name="Ravi A."/>
            <person name="Getino M."/>
            <person name="Pursley I."/>
            <person name="Horton D.L."/>
            <person name="Alikhan N.-F."/>
            <person name="Baker D."/>
            <person name="Gharbi K."/>
            <person name="Hall N."/>
            <person name="Watson M."/>
            <person name="Adriaenssens E.M."/>
            <person name="Foster-Nyarko E."/>
            <person name="Jarju S."/>
            <person name="Secka A."/>
            <person name="Antonio M."/>
            <person name="Oren A."/>
            <person name="Chaudhuri R."/>
            <person name="La Ragione R.M."/>
            <person name="Hildebrand F."/>
            <person name="Pallen M.J."/>
        </authorList>
    </citation>
    <scope>NUCLEOTIDE SEQUENCE [LARGE SCALE GENOMIC DNA]</scope>
    <source>
        <strain evidence="7 8">Sa2CVA6</strain>
    </source>
</reference>
<sequence length="200" mass="22258">MKKSLQRLGERVSIYLPVMLMALLAMGTWWLVRNAPKPLLGNVDRVVSDAPDYTMEKFSVHQFDGTGRLQSVMTGDEARHFPKTDTLEVDAVRTRSIAPDGVVTLTSAKRGISNSDSSEVQLVGAAKVVRQFPNQPGQTMQFSGEFLHAWPNEERVQSHLPVVLTRGNNQFSGDRMDYDNLSQVVELKGRVKGIIHPANK</sequence>
<evidence type="ECO:0000313" key="8">
    <source>
        <dbReference type="Proteomes" id="UP000634919"/>
    </source>
</evidence>
<dbReference type="Gene3D" id="2.60.450.10">
    <property type="entry name" value="Lipopolysaccharide (LPS) transport protein A like domain"/>
    <property type="match status" value="1"/>
</dbReference>
<evidence type="ECO:0000256" key="2">
    <source>
        <dbReference type="ARBA" id="ARBA00022519"/>
    </source>
</evidence>
<keyword evidence="8" id="KW-1185">Reference proteome</keyword>
<dbReference type="RefSeq" id="WP_191721929.1">
    <property type="nucleotide sequence ID" value="NZ_JACSQK010000002.1"/>
</dbReference>
<keyword evidence="2" id="KW-0997">Cell inner membrane</keyword>
<dbReference type="Pfam" id="PF06835">
    <property type="entry name" value="LptC"/>
    <property type="match status" value="1"/>
</dbReference>
<evidence type="ECO:0000256" key="4">
    <source>
        <dbReference type="ARBA" id="ARBA00022989"/>
    </source>
</evidence>
<dbReference type="EMBL" id="JACSQK010000002">
    <property type="protein sequence ID" value="MBD7959509.1"/>
    <property type="molecule type" value="Genomic_DNA"/>
</dbReference>
<dbReference type="PANTHER" id="PTHR37481:SF1">
    <property type="entry name" value="LIPOPOLYSACCHARIDE EXPORT SYSTEM PROTEIN LPTC"/>
    <property type="match status" value="1"/>
</dbReference>
<keyword evidence="5 6" id="KW-0472">Membrane</keyword>
<protein>
    <submittedName>
        <fullName evidence="7">LPS export ABC transporter periplasmic protein LptC</fullName>
    </submittedName>
</protein>
<proteinExistence type="predicted"/>
<gene>
    <name evidence="7" type="primary">lptC</name>
    <name evidence="7" type="ORF">H9646_03365</name>
</gene>
<evidence type="ECO:0000256" key="3">
    <source>
        <dbReference type="ARBA" id="ARBA00022692"/>
    </source>
</evidence>
<evidence type="ECO:0000256" key="1">
    <source>
        <dbReference type="ARBA" id="ARBA00022475"/>
    </source>
</evidence>
<evidence type="ECO:0000313" key="7">
    <source>
        <dbReference type="EMBL" id="MBD7959509.1"/>
    </source>
</evidence>
<comment type="caution">
    <text evidence="7">The sequence shown here is derived from an EMBL/GenBank/DDBJ whole genome shotgun (WGS) entry which is preliminary data.</text>
</comment>
<keyword evidence="4 6" id="KW-1133">Transmembrane helix</keyword>
<keyword evidence="1" id="KW-1003">Cell membrane</keyword>
<organism evidence="7 8">
    <name type="scientific">Comamonas avium</name>
    <dbReference type="NCBI Taxonomy" id="2762231"/>
    <lineage>
        <taxon>Bacteria</taxon>
        <taxon>Pseudomonadati</taxon>
        <taxon>Pseudomonadota</taxon>
        <taxon>Betaproteobacteria</taxon>
        <taxon>Burkholderiales</taxon>
        <taxon>Comamonadaceae</taxon>
        <taxon>Comamonas</taxon>
    </lineage>
</organism>
<dbReference type="Proteomes" id="UP000634919">
    <property type="component" value="Unassembled WGS sequence"/>
</dbReference>
<dbReference type="InterPro" id="IPR052363">
    <property type="entry name" value="LPS_export_LptC"/>
</dbReference>
<accession>A0ABR8S7Y6</accession>
<feature type="transmembrane region" description="Helical" evidence="6">
    <location>
        <begin position="12"/>
        <end position="32"/>
    </location>
</feature>
<evidence type="ECO:0000256" key="6">
    <source>
        <dbReference type="SAM" id="Phobius"/>
    </source>
</evidence>
<dbReference type="InterPro" id="IPR010664">
    <property type="entry name" value="LipoPS_assembly_LptC-rel"/>
</dbReference>
<dbReference type="InterPro" id="IPR026265">
    <property type="entry name" value="LptC"/>
</dbReference>
<keyword evidence="3 6" id="KW-0812">Transmembrane</keyword>
<evidence type="ECO:0000256" key="5">
    <source>
        <dbReference type="ARBA" id="ARBA00023136"/>
    </source>
</evidence>